<keyword evidence="3" id="KW-1185">Reference proteome</keyword>
<reference evidence="2 3" key="1">
    <citation type="submission" date="2018-05" db="EMBL/GenBank/DDBJ databases">
        <title>Chitinophaga sp. K3CV102501T nov., isolated from isolated from a monsoon evergreen broad-leaved forest soil.</title>
        <authorList>
            <person name="Lv Y."/>
        </authorList>
    </citation>
    <scope>NUCLEOTIDE SEQUENCE [LARGE SCALE GENOMIC DNA]</scope>
    <source>
        <strain evidence="2 3">GDMCC 1.1325</strain>
    </source>
</reference>
<comment type="caution">
    <text evidence="2">The sequence shown here is derived from an EMBL/GenBank/DDBJ whole genome shotgun (WGS) entry which is preliminary data.</text>
</comment>
<keyword evidence="1" id="KW-1133">Transmembrane helix</keyword>
<keyword evidence="1" id="KW-0472">Membrane</keyword>
<evidence type="ECO:0000256" key="1">
    <source>
        <dbReference type="SAM" id="Phobius"/>
    </source>
</evidence>
<dbReference type="EMBL" id="QFFJ01000001">
    <property type="protein sequence ID" value="RBL91100.1"/>
    <property type="molecule type" value="Genomic_DNA"/>
</dbReference>
<feature type="transmembrane region" description="Helical" evidence="1">
    <location>
        <begin position="23"/>
        <end position="43"/>
    </location>
</feature>
<dbReference type="Proteomes" id="UP000253410">
    <property type="component" value="Unassembled WGS sequence"/>
</dbReference>
<gene>
    <name evidence="2" type="ORF">DF182_00320</name>
</gene>
<feature type="transmembrane region" description="Helical" evidence="1">
    <location>
        <begin position="93"/>
        <end position="118"/>
    </location>
</feature>
<proteinExistence type="predicted"/>
<dbReference type="AlphaFoldDB" id="A0A365XY00"/>
<name>A0A365XY00_9BACT</name>
<evidence type="ECO:0000313" key="2">
    <source>
        <dbReference type="EMBL" id="RBL91100.1"/>
    </source>
</evidence>
<accession>A0A365XY00</accession>
<keyword evidence="1" id="KW-0812">Transmembrane</keyword>
<sequence>MVIPDVYPYREIWPNKTPLQSKIFTFGIMISILLVNTLEILTTDTDNFLTRLSKSTLTIILVYLAGAGVWYLLGKPQTLNLFHYYRNTAVISGLLTIFITLIGLIIMEVLQRILFFFFKKTIISRYIPSWLRMS</sequence>
<protein>
    <submittedName>
        <fullName evidence="2">Uncharacterized protein</fullName>
    </submittedName>
</protein>
<organism evidence="2 3">
    <name type="scientific">Chitinophaga flava</name>
    <dbReference type="NCBI Taxonomy" id="2259036"/>
    <lineage>
        <taxon>Bacteria</taxon>
        <taxon>Pseudomonadati</taxon>
        <taxon>Bacteroidota</taxon>
        <taxon>Chitinophagia</taxon>
        <taxon>Chitinophagales</taxon>
        <taxon>Chitinophagaceae</taxon>
        <taxon>Chitinophaga</taxon>
    </lineage>
</organism>
<evidence type="ECO:0000313" key="3">
    <source>
        <dbReference type="Proteomes" id="UP000253410"/>
    </source>
</evidence>
<feature type="transmembrane region" description="Helical" evidence="1">
    <location>
        <begin position="55"/>
        <end position="73"/>
    </location>
</feature>